<evidence type="ECO:0000313" key="2">
    <source>
        <dbReference type="EMBL" id="QHL89925.1"/>
    </source>
</evidence>
<accession>A0A7Z2S4C7</accession>
<organism evidence="2 3">
    <name type="scientific">Sphingomonas changnyeongensis</name>
    <dbReference type="NCBI Taxonomy" id="2698679"/>
    <lineage>
        <taxon>Bacteria</taxon>
        <taxon>Pseudomonadati</taxon>
        <taxon>Pseudomonadota</taxon>
        <taxon>Alphaproteobacteria</taxon>
        <taxon>Sphingomonadales</taxon>
        <taxon>Sphingomonadaceae</taxon>
        <taxon>Sphingomonas</taxon>
    </lineage>
</organism>
<keyword evidence="1" id="KW-0812">Transmembrane</keyword>
<dbReference type="Proteomes" id="UP000464468">
    <property type="component" value="Chromosome"/>
</dbReference>
<keyword evidence="1" id="KW-1133">Transmembrane helix</keyword>
<sequence length="119" mass="12600">MTPPDLVAASLRGLCPACGARTLFDGPVRFAPQCRACGLDFGRFNVGDGPAAFLTLGIGAVVTIAAVLVELRFSPPALVHLLLWVPLTLGLTLISLRAAKAALIFLEHRNQAREGRIEP</sequence>
<feature type="transmembrane region" description="Helical" evidence="1">
    <location>
        <begin position="51"/>
        <end position="69"/>
    </location>
</feature>
<dbReference type="Pfam" id="PF06170">
    <property type="entry name" value="DUF983"/>
    <property type="match status" value="1"/>
</dbReference>
<dbReference type="EMBL" id="CP047895">
    <property type="protein sequence ID" value="QHL89925.1"/>
    <property type="molecule type" value="Genomic_DNA"/>
</dbReference>
<reference evidence="2 3" key="1">
    <citation type="submission" date="2020-01" db="EMBL/GenBank/DDBJ databases">
        <title>Sphingomonas sp. C33 whole genome sequece.</title>
        <authorList>
            <person name="Park C."/>
        </authorList>
    </citation>
    <scope>NUCLEOTIDE SEQUENCE [LARGE SCALE GENOMIC DNA]</scope>
    <source>
        <strain evidence="2 3">C33</strain>
    </source>
</reference>
<dbReference type="RefSeq" id="WP_160591612.1">
    <property type="nucleotide sequence ID" value="NZ_CP047895.1"/>
</dbReference>
<dbReference type="AlphaFoldDB" id="A0A7Z2S4C7"/>
<evidence type="ECO:0000256" key="1">
    <source>
        <dbReference type="SAM" id="Phobius"/>
    </source>
</evidence>
<keyword evidence="3" id="KW-1185">Reference proteome</keyword>
<keyword evidence="1" id="KW-0472">Membrane</keyword>
<evidence type="ECO:0000313" key="3">
    <source>
        <dbReference type="Proteomes" id="UP000464468"/>
    </source>
</evidence>
<dbReference type="KEGG" id="schy:GVO57_02650"/>
<name>A0A7Z2S4C7_9SPHN</name>
<gene>
    <name evidence="2" type="ORF">GVO57_02650</name>
</gene>
<protein>
    <submittedName>
        <fullName evidence="2">DUF983 domain-containing protein</fullName>
    </submittedName>
</protein>
<dbReference type="InterPro" id="IPR009325">
    <property type="entry name" value="DUF983"/>
</dbReference>
<proteinExistence type="predicted"/>
<feature type="transmembrane region" description="Helical" evidence="1">
    <location>
        <begin position="81"/>
        <end position="106"/>
    </location>
</feature>